<dbReference type="GO" id="GO:0016020">
    <property type="term" value="C:membrane"/>
    <property type="evidence" value="ECO:0007669"/>
    <property type="project" value="InterPro"/>
</dbReference>
<feature type="transmembrane region" description="Helical" evidence="1">
    <location>
        <begin position="34"/>
        <end position="55"/>
    </location>
</feature>
<dbReference type="SUPFAM" id="SSF81324">
    <property type="entry name" value="Voltage-gated potassium channels"/>
    <property type="match status" value="1"/>
</dbReference>
<proteinExistence type="predicted"/>
<evidence type="ECO:0000259" key="2">
    <source>
        <dbReference type="Pfam" id="PF07885"/>
    </source>
</evidence>
<dbReference type="Gene3D" id="1.10.287.70">
    <property type="match status" value="1"/>
</dbReference>
<gene>
    <name evidence="3" type="ORF">SteCoe_35129</name>
</gene>
<evidence type="ECO:0000256" key="1">
    <source>
        <dbReference type="SAM" id="Phobius"/>
    </source>
</evidence>
<evidence type="ECO:0000313" key="4">
    <source>
        <dbReference type="Proteomes" id="UP000187209"/>
    </source>
</evidence>
<keyword evidence="4" id="KW-1185">Reference proteome</keyword>
<accession>A0A1R2AT50</accession>
<dbReference type="OrthoDB" id="73653at2759"/>
<dbReference type="Pfam" id="PF07885">
    <property type="entry name" value="Ion_trans_2"/>
    <property type="match status" value="1"/>
</dbReference>
<feature type="transmembrane region" description="Helical" evidence="1">
    <location>
        <begin position="126"/>
        <end position="146"/>
    </location>
</feature>
<dbReference type="PANTHER" id="PTHR10153">
    <property type="entry name" value="SMALL CONDUCTANCE CALCIUM-ACTIVATED POTASSIUM CHANNEL"/>
    <property type="match status" value="1"/>
</dbReference>
<dbReference type="InterPro" id="IPR013099">
    <property type="entry name" value="K_chnl_dom"/>
</dbReference>
<dbReference type="AlphaFoldDB" id="A0A1R2AT50"/>
<keyword evidence="1" id="KW-1133">Transmembrane helix</keyword>
<comment type="caution">
    <text evidence="3">The sequence shown here is derived from an EMBL/GenBank/DDBJ whole genome shotgun (WGS) entry which is preliminary data.</text>
</comment>
<sequence>MDSQRSSLMSSNLSFNNTFRESKKLFYEWRASDALCAIFSMLGIFFATFSYEYTYSTHRTFDNCKIEILSLDPCKMMVLFTTIVALFYLINGIYHRLLWEAYMNFIYSGYQIQEISLKKVFHSIKWYKWLEIFMLLIIPYPGADFHMYLGMRFNFKTYRICYQYSEIAYLIMLFRVEILLRAISLFSPYEDHLARNYCRRYKVKADARFGIRCLIAQYPLYVISISAVSAMVLLTTIFRILERPMDALTTYYFTDYFNALWFMFEDMSTLGYGEYLPVTDLGRVTTVVGYFTGTSLFSLMVLTMEEKLCLNKQQNKAFTKICKSNVAAEAIAEGIRLYIAKRFYGKGSHAAREQKKKLMRKCKAMKIKRIEVEEFSKDDEEAITAMKVSVSQIQLKMRKAAKEIDNMIVQLGGSEFINGKKI</sequence>
<protein>
    <recommendedName>
        <fullName evidence="2">Potassium channel domain-containing protein</fullName>
    </recommendedName>
</protein>
<organism evidence="3 4">
    <name type="scientific">Stentor coeruleus</name>
    <dbReference type="NCBI Taxonomy" id="5963"/>
    <lineage>
        <taxon>Eukaryota</taxon>
        <taxon>Sar</taxon>
        <taxon>Alveolata</taxon>
        <taxon>Ciliophora</taxon>
        <taxon>Postciliodesmatophora</taxon>
        <taxon>Heterotrichea</taxon>
        <taxon>Heterotrichida</taxon>
        <taxon>Stentoridae</taxon>
        <taxon>Stentor</taxon>
    </lineage>
</organism>
<feature type="transmembrane region" description="Helical" evidence="1">
    <location>
        <begin position="76"/>
        <end position="94"/>
    </location>
</feature>
<evidence type="ECO:0000313" key="3">
    <source>
        <dbReference type="EMBL" id="OMJ67652.1"/>
    </source>
</evidence>
<reference evidence="3 4" key="1">
    <citation type="submission" date="2016-11" db="EMBL/GenBank/DDBJ databases">
        <title>The macronuclear genome of Stentor coeruleus: a giant cell with tiny introns.</title>
        <authorList>
            <person name="Slabodnick M."/>
            <person name="Ruby J.G."/>
            <person name="Reiff S.B."/>
            <person name="Swart E.C."/>
            <person name="Gosai S."/>
            <person name="Prabakaran S."/>
            <person name="Witkowska E."/>
            <person name="Larue G.E."/>
            <person name="Fisher S."/>
            <person name="Freeman R.M."/>
            <person name="Gunawardena J."/>
            <person name="Chu W."/>
            <person name="Stover N.A."/>
            <person name="Gregory B.D."/>
            <person name="Nowacki M."/>
            <person name="Derisi J."/>
            <person name="Roy S.W."/>
            <person name="Marshall W.F."/>
            <person name="Sood P."/>
        </authorList>
    </citation>
    <scope>NUCLEOTIDE SEQUENCE [LARGE SCALE GENOMIC DNA]</scope>
    <source>
        <strain evidence="3">WM001</strain>
    </source>
</reference>
<dbReference type="EMBL" id="MPUH01001460">
    <property type="protein sequence ID" value="OMJ67652.1"/>
    <property type="molecule type" value="Genomic_DNA"/>
</dbReference>
<feature type="transmembrane region" description="Helical" evidence="1">
    <location>
        <begin position="284"/>
        <end position="304"/>
    </location>
</feature>
<keyword evidence="1" id="KW-0812">Transmembrane</keyword>
<feature type="domain" description="Potassium channel" evidence="2">
    <location>
        <begin position="241"/>
        <end position="304"/>
    </location>
</feature>
<dbReference type="Proteomes" id="UP000187209">
    <property type="component" value="Unassembled WGS sequence"/>
</dbReference>
<feature type="transmembrane region" description="Helical" evidence="1">
    <location>
        <begin position="218"/>
        <end position="241"/>
    </location>
</feature>
<dbReference type="InterPro" id="IPR015449">
    <property type="entry name" value="K_chnl_Ca-activ_SK"/>
</dbReference>
<dbReference type="GO" id="GO:0016286">
    <property type="term" value="F:small conductance calcium-activated potassium channel activity"/>
    <property type="evidence" value="ECO:0007669"/>
    <property type="project" value="InterPro"/>
</dbReference>
<name>A0A1R2AT50_9CILI</name>
<keyword evidence="1" id="KW-0472">Membrane</keyword>